<feature type="domain" description="ASCH" evidence="1">
    <location>
        <begin position="29"/>
        <end position="150"/>
    </location>
</feature>
<reference evidence="2 3" key="1">
    <citation type="journal article" date="2017" name="DNA Res.">
        <title>Complete genome sequence and expression profile of the commercial lytic enzyme producer Lysobacter enzymogenes M497-1.</title>
        <authorList>
            <person name="Takami H."/>
            <person name="Toyoda A."/>
            <person name="Uchiyama I."/>
            <person name="Itoh T."/>
            <person name="Takaki Y."/>
            <person name="Arai W."/>
            <person name="Nishi S."/>
            <person name="Kawai M."/>
            <person name="Shinya K."/>
            <person name="Ikeda H."/>
        </authorList>
    </citation>
    <scope>NUCLEOTIDE SEQUENCE [LARGE SCALE GENOMIC DNA]</scope>
    <source>
        <strain evidence="2 3">M497-1</strain>
    </source>
</reference>
<dbReference type="AlphaFoldDB" id="A0AAU9AUF4"/>
<protein>
    <recommendedName>
        <fullName evidence="1">ASCH domain-containing protein</fullName>
    </recommendedName>
</protein>
<dbReference type="Pfam" id="PF04266">
    <property type="entry name" value="ASCH"/>
    <property type="match status" value="1"/>
</dbReference>
<dbReference type="InterPro" id="IPR009326">
    <property type="entry name" value="DUF984"/>
</dbReference>
<evidence type="ECO:0000259" key="1">
    <source>
        <dbReference type="SMART" id="SM01022"/>
    </source>
</evidence>
<accession>A0AAU9AUF4</accession>
<proteinExistence type="predicted"/>
<dbReference type="EMBL" id="AP014940">
    <property type="protein sequence ID" value="BAV99443.1"/>
    <property type="molecule type" value="Genomic_DNA"/>
</dbReference>
<sequence length="160" mass="17836">MADKTASTDAYWRDYLDHAGPVADDYAVCSFGDNPRDAAELAALVLAGTKRATASLARDYPADGLPRVGDYVVVLDGDGRPCCLWRTSEIQIKPMREVDAAFAWDEGEGDRSREDWLRGHRDYFSAQARREGFAFDDGIAVVFERFRIVWPLRLADAAVD</sequence>
<organism evidence="2 3">
    <name type="scientific">Lysobacter enzymogenes</name>
    <dbReference type="NCBI Taxonomy" id="69"/>
    <lineage>
        <taxon>Bacteria</taxon>
        <taxon>Pseudomonadati</taxon>
        <taxon>Pseudomonadota</taxon>
        <taxon>Gammaproteobacteria</taxon>
        <taxon>Lysobacterales</taxon>
        <taxon>Lysobacteraceae</taxon>
        <taxon>Lysobacter</taxon>
    </lineage>
</organism>
<dbReference type="InterPro" id="IPR007374">
    <property type="entry name" value="ASCH_domain"/>
</dbReference>
<dbReference type="PANTHER" id="PTHR39203">
    <property type="entry name" value="CYTOPLASMIC PROTEIN-RELATED"/>
    <property type="match status" value="1"/>
</dbReference>
<gene>
    <name evidence="2" type="ORF">LEN_3956</name>
</gene>
<dbReference type="SUPFAM" id="SSF88697">
    <property type="entry name" value="PUA domain-like"/>
    <property type="match status" value="1"/>
</dbReference>
<dbReference type="PIRSF" id="PIRSF021320">
    <property type="entry name" value="DUF984"/>
    <property type="match status" value="1"/>
</dbReference>
<evidence type="ECO:0000313" key="2">
    <source>
        <dbReference type="EMBL" id="BAV99443.1"/>
    </source>
</evidence>
<dbReference type="GeneID" id="83065748"/>
<evidence type="ECO:0000313" key="3">
    <source>
        <dbReference type="Proteomes" id="UP000218824"/>
    </source>
</evidence>
<dbReference type="Gene3D" id="3.10.400.10">
    <property type="entry name" value="Sulfate adenylyltransferase"/>
    <property type="match status" value="1"/>
</dbReference>
<dbReference type="PANTHER" id="PTHR39203:SF1">
    <property type="entry name" value="CYTOPLASMIC PROTEIN"/>
    <property type="match status" value="1"/>
</dbReference>
<dbReference type="CDD" id="cd06553">
    <property type="entry name" value="ASCH_Ef3133_like"/>
    <property type="match status" value="1"/>
</dbReference>
<dbReference type="InterPro" id="IPR015947">
    <property type="entry name" value="PUA-like_sf"/>
</dbReference>
<name>A0AAU9AUF4_LYSEN</name>
<dbReference type="RefSeq" id="WP_096379936.1">
    <property type="nucleotide sequence ID" value="NZ_AP014940.1"/>
</dbReference>
<dbReference type="Proteomes" id="UP000218824">
    <property type="component" value="Chromosome"/>
</dbReference>
<dbReference type="KEGG" id="lem:LEN_3956"/>
<dbReference type="SMART" id="SM01022">
    <property type="entry name" value="ASCH"/>
    <property type="match status" value="1"/>
</dbReference>